<organism evidence="2 3">
    <name type="scientific">Aphis craccivora</name>
    <name type="common">Cowpea aphid</name>
    <dbReference type="NCBI Taxonomy" id="307492"/>
    <lineage>
        <taxon>Eukaryota</taxon>
        <taxon>Metazoa</taxon>
        <taxon>Ecdysozoa</taxon>
        <taxon>Arthropoda</taxon>
        <taxon>Hexapoda</taxon>
        <taxon>Insecta</taxon>
        <taxon>Pterygota</taxon>
        <taxon>Neoptera</taxon>
        <taxon>Paraneoptera</taxon>
        <taxon>Hemiptera</taxon>
        <taxon>Sternorrhyncha</taxon>
        <taxon>Aphidomorpha</taxon>
        <taxon>Aphidoidea</taxon>
        <taxon>Aphididae</taxon>
        <taxon>Aphidini</taxon>
        <taxon>Aphis</taxon>
        <taxon>Aphis</taxon>
    </lineage>
</organism>
<dbReference type="PANTHER" id="PTHR37687:SF1">
    <property type="entry name" value="AGAP006772-PA"/>
    <property type="match status" value="1"/>
</dbReference>
<keyword evidence="1" id="KW-0732">Signal</keyword>
<dbReference type="AlphaFoldDB" id="A0A6G0ZCK8"/>
<feature type="chain" id="PRO_5026093906" evidence="1">
    <location>
        <begin position="33"/>
        <end position="563"/>
    </location>
</feature>
<name>A0A6G0ZCK8_APHCR</name>
<protein>
    <submittedName>
        <fullName evidence="2">Protein PFF0380w</fullName>
    </submittedName>
</protein>
<keyword evidence="3" id="KW-1185">Reference proteome</keyword>
<evidence type="ECO:0000313" key="3">
    <source>
        <dbReference type="Proteomes" id="UP000478052"/>
    </source>
</evidence>
<dbReference type="EMBL" id="VUJU01000766">
    <property type="protein sequence ID" value="KAF0768467.1"/>
    <property type="molecule type" value="Genomic_DNA"/>
</dbReference>
<evidence type="ECO:0000313" key="2">
    <source>
        <dbReference type="EMBL" id="KAF0768467.1"/>
    </source>
</evidence>
<accession>A0A6G0ZCK8</accession>
<sequence>MRGRVPSTFAVRAFYLIACITVAVVGVQGVQGTDDSLRSALEAFSEKLGPTGPQMMVAQLYLKDDGQPEDIGYGYQKNIKNYGNIFEQGERIPLSNKMYEDDIAEKLLYYLASIPQSNQKPWSKKSIFREREGSDTPDNLQQLKYDRYATPSAFRERYKTNPNIAQDYTNNMDNEGDYLYALNTLVDKYIEENLQGITDEELESYLRAQEEKRNMPEEFKNVYESFYKRAMKRQYLFTPGDHTRRNNKYRSKWVNVKPRLMKRSKKNVALNESHTDPKVAAELNNIFLGSESNPNANTTTDINNYVNQTAKPGVDGNNLKIELKKKSIDWSNYFGYDRKKKSIENIPSEDTILNQYIRTYEKENEENEENNINLKDEKLMWLEDTLINDALKYTGANQGINDPEEINDVKNQVLANLNQAYYIEKLRNENNEKPGKQYEKADYVIPAGNNSQPMNSILDIAESNKEADGNECTQLQQITQNCLELGGSAGDLMLPVCTLYRVCSTCESEQSECEDKFIQGSHELCSKAPLCRYFSRRILQLMQENPLQIQCHKCMVNFLQNED</sequence>
<evidence type="ECO:0000256" key="1">
    <source>
        <dbReference type="SAM" id="SignalP"/>
    </source>
</evidence>
<dbReference type="InterPro" id="IPR038875">
    <property type="entry name" value="PLA2_conodipine-like"/>
</dbReference>
<dbReference type="PANTHER" id="PTHR37687">
    <property type="entry name" value="AGAP006772-PA"/>
    <property type="match status" value="1"/>
</dbReference>
<proteinExistence type="predicted"/>
<dbReference type="Proteomes" id="UP000478052">
    <property type="component" value="Unassembled WGS sequence"/>
</dbReference>
<gene>
    <name evidence="2" type="ORF">FWK35_00001592</name>
</gene>
<reference evidence="2 3" key="1">
    <citation type="submission" date="2019-08" db="EMBL/GenBank/DDBJ databases">
        <title>Whole genome of Aphis craccivora.</title>
        <authorList>
            <person name="Voronova N.V."/>
            <person name="Shulinski R.S."/>
            <person name="Bandarenka Y.V."/>
            <person name="Zhorov D.G."/>
            <person name="Warner D."/>
        </authorList>
    </citation>
    <scope>NUCLEOTIDE SEQUENCE [LARGE SCALE GENOMIC DNA]</scope>
    <source>
        <strain evidence="2">180601</strain>
        <tissue evidence="2">Whole Body</tissue>
    </source>
</reference>
<dbReference type="OrthoDB" id="6138985at2759"/>
<comment type="caution">
    <text evidence="2">The sequence shown here is derived from an EMBL/GenBank/DDBJ whole genome shotgun (WGS) entry which is preliminary data.</text>
</comment>
<feature type="signal peptide" evidence="1">
    <location>
        <begin position="1"/>
        <end position="32"/>
    </location>
</feature>